<dbReference type="AlphaFoldDB" id="A0A1G2AZL4"/>
<dbReference type="Proteomes" id="UP000176952">
    <property type="component" value="Unassembled WGS sequence"/>
</dbReference>
<feature type="compositionally biased region" description="Basic and acidic residues" evidence="2">
    <location>
        <begin position="1"/>
        <end position="30"/>
    </location>
</feature>
<evidence type="ECO:0000256" key="1">
    <source>
        <dbReference type="SAM" id="Coils"/>
    </source>
</evidence>
<protein>
    <submittedName>
        <fullName evidence="3">Uncharacterized protein</fullName>
    </submittedName>
</protein>
<accession>A0A1G2AZL4</accession>
<evidence type="ECO:0000313" key="3">
    <source>
        <dbReference type="EMBL" id="OGY81400.1"/>
    </source>
</evidence>
<gene>
    <name evidence="3" type="ORF">A3F54_01980</name>
</gene>
<name>A0A1G2AZL4_9BACT</name>
<evidence type="ECO:0000256" key="2">
    <source>
        <dbReference type="SAM" id="MobiDB-lite"/>
    </source>
</evidence>
<comment type="caution">
    <text evidence="3">The sequence shown here is derived from an EMBL/GenBank/DDBJ whole genome shotgun (WGS) entry which is preliminary data.</text>
</comment>
<dbReference type="EMBL" id="MHKD01000044">
    <property type="protein sequence ID" value="OGY81400.1"/>
    <property type="molecule type" value="Genomic_DNA"/>
</dbReference>
<feature type="coiled-coil region" evidence="1">
    <location>
        <begin position="253"/>
        <end position="280"/>
    </location>
</feature>
<sequence length="335" mass="38771">MPSPTHQERAHSQRRNSSHDQNEKEKREDASSVPQNEEYQKKWESSVTAAVEIESAAQAQEEHTEPLTPEAAATGDFLASPETLQKTLELARETARDAGVPEDELDQLVADQREKWLAEYKSPQRALEILEKLSDDPTKATIEQLFPDEIGKHMHFPEFLDQAAAFHEKLAARKNPYLQERLKIVFMQKMTQEIRYFFEDQERNWVEQQSVKKLPELLLYDFAHLAYGYTGIKYQETVKALGETVPSFMEKIAAGREETIQRIREKAEEYQQQYVKLQEAAAADKAFAQDFTRVETDIRTLLGGLQSVEFFKEENVELNKTLTELKKFGEKTDRR</sequence>
<feature type="region of interest" description="Disordered" evidence="2">
    <location>
        <begin position="1"/>
        <end position="84"/>
    </location>
</feature>
<keyword evidence="1" id="KW-0175">Coiled coil</keyword>
<proteinExistence type="predicted"/>
<evidence type="ECO:0000313" key="4">
    <source>
        <dbReference type="Proteomes" id="UP000176952"/>
    </source>
</evidence>
<organism evidence="3 4">
    <name type="scientific">Candidatus Kerfeldbacteria bacterium RIFCSPHIGHO2_12_FULL_48_17</name>
    <dbReference type="NCBI Taxonomy" id="1798542"/>
    <lineage>
        <taxon>Bacteria</taxon>
        <taxon>Candidatus Kerfeldiibacteriota</taxon>
    </lineage>
</organism>
<reference evidence="3 4" key="1">
    <citation type="journal article" date="2016" name="Nat. Commun.">
        <title>Thousands of microbial genomes shed light on interconnected biogeochemical processes in an aquifer system.</title>
        <authorList>
            <person name="Anantharaman K."/>
            <person name="Brown C.T."/>
            <person name="Hug L.A."/>
            <person name="Sharon I."/>
            <person name="Castelle C.J."/>
            <person name="Probst A.J."/>
            <person name="Thomas B.C."/>
            <person name="Singh A."/>
            <person name="Wilkins M.J."/>
            <person name="Karaoz U."/>
            <person name="Brodie E.L."/>
            <person name="Williams K.H."/>
            <person name="Hubbard S.S."/>
            <person name="Banfield J.F."/>
        </authorList>
    </citation>
    <scope>NUCLEOTIDE SEQUENCE [LARGE SCALE GENOMIC DNA]</scope>
</reference>